<keyword evidence="2" id="KW-1185">Reference proteome</keyword>
<sequence>MITCSKVKEAHDLCFGVHSSFALSSFDGSLRKLNVGIITCRMHQGFQRPVDPKEFVLEQANTYCVHDAEWEKVLDSEKQLAAAELVPGSEPCEMCPGYRVLTDLNPHSTRDALLSFVQENEDL</sequence>
<accession>A0A1R3KN80</accession>
<name>A0A1R3KN80_9ROSI</name>
<dbReference type="AlphaFoldDB" id="A0A1R3KN80"/>
<dbReference type="Proteomes" id="UP000187203">
    <property type="component" value="Unassembled WGS sequence"/>
</dbReference>
<comment type="caution">
    <text evidence="1">The sequence shown here is derived from an EMBL/GenBank/DDBJ whole genome shotgun (WGS) entry which is preliminary data.</text>
</comment>
<gene>
    <name evidence="1" type="ORF">COLO4_06392</name>
</gene>
<evidence type="ECO:0000313" key="2">
    <source>
        <dbReference type="Proteomes" id="UP000187203"/>
    </source>
</evidence>
<evidence type="ECO:0000313" key="1">
    <source>
        <dbReference type="EMBL" id="OMP08521.1"/>
    </source>
</evidence>
<organism evidence="1 2">
    <name type="scientific">Corchorus olitorius</name>
    <dbReference type="NCBI Taxonomy" id="93759"/>
    <lineage>
        <taxon>Eukaryota</taxon>
        <taxon>Viridiplantae</taxon>
        <taxon>Streptophyta</taxon>
        <taxon>Embryophyta</taxon>
        <taxon>Tracheophyta</taxon>
        <taxon>Spermatophyta</taxon>
        <taxon>Magnoliopsida</taxon>
        <taxon>eudicotyledons</taxon>
        <taxon>Gunneridae</taxon>
        <taxon>Pentapetalae</taxon>
        <taxon>rosids</taxon>
        <taxon>malvids</taxon>
        <taxon>Malvales</taxon>
        <taxon>Malvaceae</taxon>
        <taxon>Grewioideae</taxon>
        <taxon>Apeibeae</taxon>
        <taxon>Corchorus</taxon>
    </lineage>
</organism>
<proteinExistence type="predicted"/>
<reference evidence="2" key="1">
    <citation type="submission" date="2013-09" db="EMBL/GenBank/DDBJ databases">
        <title>Corchorus olitorius genome sequencing.</title>
        <authorList>
            <person name="Alam M."/>
            <person name="Haque M.S."/>
            <person name="Islam M.S."/>
            <person name="Emdad E.M."/>
            <person name="Islam M.M."/>
            <person name="Ahmed B."/>
            <person name="Halim A."/>
            <person name="Hossen Q.M.M."/>
            <person name="Hossain M.Z."/>
            <person name="Ahmed R."/>
            <person name="Khan M.M."/>
            <person name="Islam R."/>
            <person name="Rashid M.M."/>
            <person name="Khan S.A."/>
            <person name="Rahman M.S."/>
            <person name="Alam M."/>
            <person name="Yahiya A.S."/>
            <person name="Khan M.S."/>
            <person name="Azam M.S."/>
            <person name="Haque T."/>
            <person name="Lashkar M.Z.H."/>
            <person name="Akhand A.I."/>
            <person name="Morshed G."/>
            <person name="Roy S."/>
            <person name="Uddin K.S."/>
            <person name="Rabeya T."/>
            <person name="Hossain A.S."/>
            <person name="Chowdhury A."/>
            <person name="Snigdha A.R."/>
            <person name="Mortoza M.S."/>
            <person name="Matin S.A."/>
            <person name="Hoque S.M.E."/>
            <person name="Islam M.K."/>
            <person name="Roy D.K."/>
            <person name="Haider R."/>
            <person name="Moosa M.M."/>
            <person name="Elias S.M."/>
            <person name="Hasan A.M."/>
            <person name="Jahan S."/>
            <person name="Shafiuddin M."/>
            <person name="Mahmood N."/>
            <person name="Shommy N.S."/>
        </authorList>
    </citation>
    <scope>NUCLEOTIDE SEQUENCE [LARGE SCALE GENOMIC DNA]</scope>
    <source>
        <strain evidence="2">cv. O-4</strain>
    </source>
</reference>
<dbReference type="EMBL" id="AWUE01012672">
    <property type="protein sequence ID" value="OMP08521.1"/>
    <property type="molecule type" value="Genomic_DNA"/>
</dbReference>
<protein>
    <submittedName>
        <fullName evidence="1">Uncharacterized protein</fullName>
    </submittedName>
</protein>